<reference evidence="2 3" key="1">
    <citation type="journal article" date="2020" name="Nat. Commun.">
        <title>Genome of Tripterygium wilfordii and identification of cytochrome P450 involved in triptolide biosynthesis.</title>
        <authorList>
            <person name="Tu L."/>
            <person name="Su P."/>
            <person name="Zhang Z."/>
            <person name="Gao L."/>
            <person name="Wang J."/>
            <person name="Hu T."/>
            <person name="Zhou J."/>
            <person name="Zhang Y."/>
            <person name="Zhao Y."/>
            <person name="Liu Y."/>
            <person name="Song Y."/>
            <person name="Tong Y."/>
            <person name="Lu Y."/>
            <person name="Yang J."/>
            <person name="Xu C."/>
            <person name="Jia M."/>
            <person name="Peters R.J."/>
            <person name="Huang L."/>
            <person name="Gao W."/>
        </authorList>
    </citation>
    <scope>NUCLEOTIDE SEQUENCE [LARGE SCALE GENOMIC DNA]</scope>
    <source>
        <strain evidence="3">cv. XIE 37</strain>
        <tissue evidence="2">Leaf</tissue>
    </source>
</reference>
<proteinExistence type="predicted"/>
<accession>A0A7J7DNJ0</accession>
<dbReference type="PANTHER" id="PTHR37256">
    <property type="entry name" value="E1A-BINDING PROTEIN P400-LIKE"/>
    <property type="match status" value="1"/>
</dbReference>
<gene>
    <name evidence="2" type="ORF">HS088_TW05G00383</name>
</gene>
<organism evidence="2 3">
    <name type="scientific">Tripterygium wilfordii</name>
    <name type="common">Thunder God vine</name>
    <dbReference type="NCBI Taxonomy" id="458696"/>
    <lineage>
        <taxon>Eukaryota</taxon>
        <taxon>Viridiplantae</taxon>
        <taxon>Streptophyta</taxon>
        <taxon>Embryophyta</taxon>
        <taxon>Tracheophyta</taxon>
        <taxon>Spermatophyta</taxon>
        <taxon>Magnoliopsida</taxon>
        <taxon>eudicotyledons</taxon>
        <taxon>Gunneridae</taxon>
        <taxon>Pentapetalae</taxon>
        <taxon>rosids</taxon>
        <taxon>fabids</taxon>
        <taxon>Celastrales</taxon>
        <taxon>Celastraceae</taxon>
        <taxon>Tripterygium</taxon>
    </lineage>
</organism>
<evidence type="ECO:0000256" key="1">
    <source>
        <dbReference type="SAM" id="MobiDB-lite"/>
    </source>
</evidence>
<feature type="region of interest" description="Disordered" evidence="1">
    <location>
        <begin position="1"/>
        <end position="30"/>
    </location>
</feature>
<protein>
    <submittedName>
        <fullName evidence="2">Uncharacterized protein</fullName>
    </submittedName>
</protein>
<dbReference type="InParanoid" id="A0A7J7DNJ0"/>
<sequence length="194" mass="21626">MDSHKSTAPTECPRKPMKRRSHTGRVSKDSAIDIAEARREIVTALHLHRSSSKMENTILGNNNVNKPNFIVGSQLYCCSLINTLPTPEPIWSTTAPSVLAAPASPGEELEFELAENESSSSSWSWWLGFLNTLDKNSDRSWAEEEPINADDIFMEKSGEKSFVEQSDDQIQGSFPDEWLVIPANYDEDEKAAVP</sequence>
<dbReference type="EMBL" id="JAAARO010000005">
    <property type="protein sequence ID" value="KAF5747656.1"/>
    <property type="molecule type" value="Genomic_DNA"/>
</dbReference>
<dbReference type="AlphaFoldDB" id="A0A7J7DNJ0"/>
<evidence type="ECO:0000313" key="2">
    <source>
        <dbReference type="EMBL" id="KAF5747656.1"/>
    </source>
</evidence>
<dbReference type="PANTHER" id="PTHR37256:SF3">
    <property type="entry name" value="FORMIN-F-LIKE"/>
    <property type="match status" value="1"/>
</dbReference>
<dbReference type="Proteomes" id="UP000593562">
    <property type="component" value="Unassembled WGS sequence"/>
</dbReference>
<name>A0A7J7DNJ0_TRIWF</name>
<feature type="compositionally biased region" description="Basic residues" evidence="1">
    <location>
        <begin position="15"/>
        <end position="25"/>
    </location>
</feature>
<comment type="caution">
    <text evidence="2">The sequence shown here is derived from an EMBL/GenBank/DDBJ whole genome shotgun (WGS) entry which is preliminary data.</text>
</comment>
<keyword evidence="3" id="KW-1185">Reference proteome</keyword>
<evidence type="ECO:0000313" key="3">
    <source>
        <dbReference type="Proteomes" id="UP000593562"/>
    </source>
</evidence>